<feature type="domain" description="S-adenosylmethionine synthetase central" evidence="14">
    <location>
        <begin position="114"/>
        <end position="241"/>
    </location>
</feature>
<evidence type="ECO:0000256" key="9">
    <source>
        <dbReference type="ARBA" id="ARBA00022958"/>
    </source>
</evidence>
<feature type="binding site" evidence="10">
    <location>
        <position position="272"/>
    </location>
    <ligand>
        <name>ATP</name>
        <dbReference type="ChEBI" id="CHEBI:30616"/>
        <note>ligand shared between two neighboring subunits</note>
    </ligand>
</feature>
<dbReference type="PIRSF" id="PIRSF000497">
    <property type="entry name" value="MAT"/>
    <property type="match status" value="1"/>
</dbReference>
<organism evidence="16 17">
    <name type="scientific">Geofilum rubicundum JCM 15548</name>
    <dbReference type="NCBI Taxonomy" id="1236989"/>
    <lineage>
        <taxon>Bacteria</taxon>
        <taxon>Pseudomonadati</taxon>
        <taxon>Bacteroidota</taxon>
        <taxon>Bacteroidia</taxon>
        <taxon>Marinilabiliales</taxon>
        <taxon>Marinilabiliaceae</taxon>
        <taxon>Geofilum</taxon>
    </lineage>
</organism>
<feature type="binding site" evidence="10">
    <location>
        <position position="16"/>
    </location>
    <ligand>
        <name>Mg(2+)</name>
        <dbReference type="ChEBI" id="CHEBI:18420"/>
    </ligand>
</feature>
<accession>A0A0E9LXI2</accession>
<dbReference type="SUPFAM" id="SSF55973">
    <property type="entry name" value="S-adenosylmethionine synthetase"/>
    <property type="match status" value="3"/>
</dbReference>
<dbReference type="NCBIfam" id="TIGR01034">
    <property type="entry name" value="metK"/>
    <property type="match status" value="1"/>
</dbReference>
<dbReference type="GO" id="GO:0005737">
    <property type="term" value="C:cytoplasm"/>
    <property type="evidence" value="ECO:0007669"/>
    <property type="project" value="UniProtKB-SubCell"/>
</dbReference>
<evidence type="ECO:0000256" key="10">
    <source>
        <dbReference type="HAMAP-Rule" id="MF_00086"/>
    </source>
</evidence>
<dbReference type="InterPro" id="IPR002133">
    <property type="entry name" value="S-AdoMet_synthetase"/>
</dbReference>
<feature type="binding site" description="in other chain" evidence="10">
    <location>
        <position position="98"/>
    </location>
    <ligand>
        <name>L-methionine</name>
        <dbReference type="ChEBI" id="CHEBI:57844"/>
        <note>ligand shared between two neighboring subunits</note>
    </ligand>
</feature>
<dbReference type="FunFam" id="3.30.300.10:FF:000003">
    <property type="entry name" value="S-adenosylmethionine synthase"/>
    <property type="match status" value="1"/>
</dbReference>
<evidence type="ECO:0000256" key="2">
    <source>
        <dbReference type="ARBA" id="ARBA00009685"/>
    </source>
</evidence>
<keyword evidence="9 10" id="KW-0630">Potassium</keyword>
<keyword evidence="4 10" id="KW-0808">Transferase</keyword>
<keyword evidence="10" id="KW-0963">Cytoplasm</keyword>
<feature type="binding site" description="in other chain" evidence="10">
    <location>
        <begin position="240"/>
        <end position="241"/>
    </location>
    <ligand>
        <name>ATP</name>
        <dbReference type="ChEBI" id="CHEBI:30616"/>
        <note>ligand shared between two neighboring subunits</note>
    </ligand>
</feature>
<feature type="binding site" evidence="10">
    <location>
        <position position="276"/>
    </location>
    <ligand>
        <name>ATP</name>
        <dbReference type="ChEBI" id="CHEBI:30616"/>
        <note>ligand shared between two neighboring subunits</note>
    </ligand>
</feature>
<proteinExistence type="inferred from homology"/>
<dbReference type="STRING" id="1236989.JCM15548_12081"/>
<keyword evidence="6 10" id="KW-0547">Nucleotide-binding</keyword>
<evidence type="ECO:0000256" key="7">
    <source>
        <dbReference type="ARBA" id="ARBA00022840"/>
    </source>
</evidence>
<comment type="function">
    <text evidence="10">Catalyzes the formation of S-adenosylmethionine (AdoMet) from methionine and ATP. The overall synthetic reaction is composed of two sequential steps, AdoMet formation and the subsequent tripolyphosphate hydrolysis which occurs prior to release of AdoMet from the enzyme.</text>
</comment>
<feature type="binding site" description="in other chain" evidence="10">
    <location>
        <begin position="255"/>
        <end position="256"/>
    </location>
    <ligand>
        <name>ATP</name>
        <dbReference type="ChEBI" id="CHEBI:30616"/>
        <note>ligand shared between two neighboring subunits</note>
    </ligand>
</feature>
<evidence type="ECO:0000259" key="15">
    <source>
        <dbReference type="Pfam" id="PF02773"/>
    </source>
</evidence>
<name>A0A0E9LXI2_9BACT</name>
<gene>
    <name evidence="10" type="primary">metK</name>
    <name evidence="16" type="ORF">JCM15548_12081</name>
</gene>
<comment type="subunit">
    <text evidence="10">Homotetramer; dimer of dimers.</text>
</comment>
<feature type="binding site" evidence="10">
    <location>
        <position position="249"/>
    </location>
    <ligand>
        <name>ATP</name>
        <dbReference type="ChEBI" id="CHEBI:30616"/>
        <note>ligand shared between two neighboring subunits</note>
    </ligand>
</feature>
<evidence type="ECO:0000256" key="12">
    <source>
        <dbReference type="RuleBase" id="RU004462"/>
    </source>
</evidence>
<dbReference type="Pfam" id="PF02773">
    <property type="entry name" value="S-AdoMet_synt_C"/>
    <property type="match status" value="1"/>
</dbReference>
<dbReference type="GO" id="GO:0006556">
    <property type="term" value="P:S-adenosylmethionine biosynthetic process"/>
    <property type="evidence" value="ECO:0007669"/>
    <property type="project" value="UniProtKB-UniRule"/>
</dbReference>
<dbReference type="GO" id="GO:0006730">
    <property type="term" value="P:one-carbon metabolic process"/>
    <property type="evidence" value="ECO:0007669"/>
    <property type="project" value="UniProtKB-KW"/>
</dbReference>
<dbReference type="PROSITE" id="PS00377">
    <property type="entry name" value="ADOMET_SYNTHASE_2"/>
    <property type="match status" value="1"/>
</dbReference>
<evidence type="ECO:0000256" key="1">
    <source>
        <dbReference type="ARBA" id="ARBA00005224"/>
    </source>
</evidence>
<evidence type="ECO:0000256" key="5">
    <source>
        <dbReference type="ARBA" id="ARBA00022723"/>
    </source>
</evidence>
<feature type="binding site" description="in other chain" evidence="10">
    <location>
        <position position="14"/>
    </location>
    <ligand>
        <name>ATP</name>
        <dbReference type="ChEBI" id="CHEBI:30616"/>
        <note>ligand shared between two neighboring subunits</note>
    </ligand>
</feature>
<comment type="cofactor">
    <cofactor evidence="10">
        <name>Mg(2+)</name>
        <dbReference type="ChEBI" id="CHEBI:18420"/>
    </cofactor>
    <text evidence="10">Binds 2 divalent ions per subunit.</text>
</comment>
<evidence type="ECO:0000256" key="3">
    <source>
        <dbReference type="ARBA" id="ARBA00022563"/>
    </source>
</evidence>
<keyword evidence="7 10" id="KW-0067">ATP-binding</keyword>
<dbReference type="InterPro" id="IPR022628">
    <property type="entry name" value="S-AdoMet_synt_N"/>
</dbReference>
<evidence type="ECO:0000256" key="11">
    <source>
        <dbReference type="RuleBase" id="RU000542"/>
    </source>
</evidence>
<reference evidence="16 17" key="1">
    <citation type="journal article" date="2015" name="Microbes Environ.">
        <title>Distribution and evolution of nitrogen fixation genes in the phylum bacteroidetes.</title>
        <authorList>
            <person name="Inoue J."/>
            <person name="Oshima K."/>
            <person name="Suda W."/>
            <person name="Sakamoto M."/>
            <person name="Iino T."/>
            <person name="Noda S."/>
            <person name="Hongoh Y."/>
            <person name="Hattori M."/>
            <person name="Ohkuma M."/>
        </authorList>
    </citation>
    <scope>NUCLEOTIDE SEQUENCE [LARGE SCALE GENOMIC DNA]</scope>
    <source>
        <strain evidence="16">JCM 15548</strain>
    </source>
</reference>
<feature type="binding site" description="in other chain" evidence="10">
    <location>
        <begin position="164"/>
        <end position="166"/>
    </location>
    <ligand>
        <name>ATP</name>
        <dbReference type="ChEBI" id="CHEBI:30616"/>
        <note>ligand shared between two neighboring subunits</note>
    </ligand>
</feature>
<dbReference type="UniPathway" id="UPA00315">
    <property type="reaction ID" value="UER00080"/>
</dbReference>
<dbReference type="InterPro" id="IPR022629">
    <property type="entry name" value="S-AdoMet_synt_central"/>
</dbReference>
<dbReference type="RefSeq" id="WP_062124445.1">
    <property type="nucleotide sequence ID" value="NZ_BAZW01000014.1"/>
</dbReference>
<feature type="binding site" description="in other chain" evidence="10">
    <location>
        <position position="55"/>
    </location>
    <ligand>
        <name>L-methionine</name>
        <dbReference type="ChEBI" id="CHEBI:57844"/>
        <note>ligand shared between two neighboring subunits</note>
    </ligand>
</feature>
<feature type="binding site" evidence="10">
    <location>
        <position position="249"/>
    </location>
    <ligand>
        <name>L-methionine</name>
        <dbReference type="ChEBI" id="CHEBI:57844"/>
        <note>ligand shared between two neighboring subunits</note>
    </ligand>
</feature>
<dbReference type="Gene3D" id="3.30.300.10">
    <property type="match status" value="3"/>
</dbReference>
<dbReference type="Pfam" id="PF02772">
    <property type="entry name" value="S-AdoMet_synt_M"/>
    <property type="match status" value="1"/>
</dbReference>
<dbReference type="GO" id="GO:0004478">
    <property type="term" value="F:methionine adenosyltransferase activity"/>
    <property type="evidence" value="ECO:0007669"/>
    <property type="project" value="UniProtKB-UniRule"/>
</dbReference>
<dbReference type="Proteomes" id="UP000032900">
    <property type="component" value="Unassembled WGS sequence"/>
</dbReference>
<dbReference type="HAMAP" id="MF_00086">
    <property type="entry name" value="S_AdoMet_synth1"/>
    <property type="match status" value="1"/>
</dbReference>
<comment type="subcellular location">
    <subcellularLocation>
        <location evidence="10 11">Cytoplasm</location>
    </subcellularLocation>
</comment>
<comment type="caution">
    <text evidence="16">The sequence shown here is derived from an EMBL/GenBank/DDBJ whole genome shotgun (WGS) entry which is preliminary data.</text>
</comment>
<dbReference type="OrthoDB" id="9801686at2"/>
<feature type="binding site" evidence="10">
    <location>
        <position position="42"/>
    </location>
    <ligand>
        <name>K(+)</name>
        <dbReference type="ChEBI" id="CHEBI:29103"/>
    </ligand>
</feature>
<dbReference type="EMBL" id="BAZW01000014">
    <property type="protein sequence ID" value="GAO29851.1"/>
    <property type="molecule type" value="Genomic_DNA"/>
</dbReference>
<comment type="cofactor">
    <cofactor evidence="10">
        <name>K(+)</name>
        <dbReference type="ChEBI" id="CHEBI:29103"/>
    </cofactor>
    <text evidence="10">Binds 1 potassium ion per subunit.</text>
</comment>
<dbReference type="Pfam" id="PF00438">
    <property type="entry name" value="S-AdoMet_synt_N"/>
    <property type="match status" value="1"/>
</dbReference>
<evidence type="ECO:0000259" key="14">
    <source>
        <dbReference type="Pfam" id="PF02772"/>
    </source>
</evidence>
<dbReference type="GO" id="GO:0000287">
    <property type="term" value="F:magnesium ion binding"/>
    <property type="evidence" value="ECO:0007669"/>
    <property type="project" value="UniProtKB-UniRule"/>
</dbReference>
<dbReference type="AlphaFoldDB" id="A0A0E9LXI2"/>
<keyword evidence="8 10" id="KW-0460">Magnesium</keyword>
<feature type="region of interest" description="Flexible loop" evidence="10">
    <location>
        <begin position="98"/>
        <end position="108"/>
    </location>
</feature>
<dbReference type="PROSITE" id="PS00376">
    <property type="entry name" value="ADOMET_SYNTHASE_1"/>
    <property type="match status" value="1"/>
</dbReference>
<comment type="similarity">
    <text evidence="2 10 12">Belongs to the AdoMet synthase family.</text>
</comment>
<evidence type="ECO:0000256" key="8">
    <source>
        <dbReference type="ARBA" id="ARBA00022842"/>
    </source>
</evidence>
<dbReference type="PANTHER" id="PTHR11964">
    <property type="entry name" value="S-ADENOSYLMETHIONINE SYNTHETASE"/>
    <property type="match status" value="1"/>
</dbReference>
<evidence type="ECO:0000259" key="13">
    <source>
        <dbReference type="Pfam" id="PF00438"/>
    </source>
</evidence>
<feature type="domain" description="S-adenosylmethionine synthetase N-terminal" evidence="13">
    <location>
        <begin position="3"/>
        <end position="99"/>
    </location>
</feature>
<evidence type="ECO:0000313" key="17">
    <source>
        <dbReference type="Proteomes" id="UP000032900"/>
    </source>
</evidence>
<feature type="domain" description="S-adenosylmethionine synthetase C-terminal" evidence="15">
    <location>
        <begin position="243"/>
        <end position="377"/>
    </location>
</feature>
<evidence type="ECO:0000256" key="4">
    <source>
        <dbReference type="ARBA" id="ARBA00022679"/>
    </source>
</evidence>
<dbReference type="EC" id="2.5.1.6" evidence="10"/>
<protein>
    <recommendedName>
        <fullName evidence="10">S-adenosylmethionine synthase</fullName>
        <shortName evidence="10">AdoMet synthase</shortName>
        <ecNumber evidence="10">2.5.1.6</ecNumber>
    </recommendedName>
    <alternativeName>
        <fullName evidence="10">MAT</fullName>
    </alternativeName>
    <alternativeName>
        <fullName evidence="10">Methionine adenosyltransferase</fullName>
    </alternativeName>
</protein>
<keyword evidence="17" id="KW-1185">Reference proteome</keyword>
<comment type="catalytic activity">
    <reaction evidence="10">
        <text>L-methionine + ATP + H2O = S-adenosyl-L-methionine + phosphate + diphosphate</text>
        <dbReference type="Rhea" id="RHEA:21080"/>
        <dbReference type="ChEBI" id="CHEBI:15377"/>
        <dbReference type="ChEBI" id="CHEBI:30616"/>
        <dbReference type="ChEBI" id="CHEBI:33019"/>
        <dbReference type="ChEBI" id="CHEBI:43474"/>
        <dbReference type="ChEBI" id="CHEBI:57844"/>
        <dbReference type="ChEBI" id="CHEBI:59789"/>
        <dbReference type="EC" id="2.5.1.6"/>
    </reaction>
</comment>
<keyword evidence="3 10" id="KW-0554">One-carbon metabolism</keyword>
<dbReference type="InterPro" id="IPR022636">
    <property type="entry name" value="S-AdoMet_synthetase_sfam"/>
</dbReference>
<sequence length="415" mass="45431">MGYLFTSESVSEGHPDKVADQISDAVLDELLRQDAHSRVACETLVSTGLVVVSGEIKTNGYAAVQQVARRVIERIGYTKAEYMFDSGSCGVLSALHEQSEDINRGVDRESEETQGAGDQGMMFGYACRDTEEFMPLALQLSHLLLIELAAIRREGKEMTYLRPDSKSQVTLEYSDDNQPVRVHTIVVSTQHDPFDADAPMLAKIKEDVQNILIPRVKKKLNTSIAGLFADYILHVNPTGKFVIGGPHGDTGLTGRKIIVDTYGGKGAHGGGAFSGKDSSKVDRSAAYAARHMAKNMVAAGLADEVLVQLAYAIGVAQPVGVYVNTYGTAKVGLHDGEIAKRIEKLFDLRPGMIIRRLGLKNPIFEPTAAYGHMGRAPYTDKVVFIENGQEVEKEVEFFTWEKLDYVEAIQKAFDL</sequence>
<evidence type="ECO:0000256" key="6">
    <source>
        <dbReference type="ARBA" id="ARBA00022741"/>
    </source>
</evidence>
<dbReference type="InterPro" id="IPR022631">
    <property type="entry name" value="ADOMET_SYNTHASE_CS"/>
</dbReference>
<dbReference type="InterPro" id="IPR022630">
    <property type="entry name" value="S-AdoMet_synt_C"/>
</dbReference>
<keyword evidence="5 10" id="KW-0479">Metal-binding</keyword>
<feature type="binding site" description="in other chain" evidence="10">
    <location>
        <position position="280"/>
    </location>
    <ligand>
        <name>L-methionine</name>
        <dbReference type="ChEBI" id="CHEBI:57844"/>
        <note>ligand shared between two neighboring subunits</note>
    </ligand>
</feature>
<dbReference type="CDD" id="cd18079">
    <property type="entry name" value="S-AdoMet_synt"/>
    <property type="match status" value="1"/>
</dbReference>
<evidence type="ECO:0000313" key="16">
    <source>
        <dbReference type="EMBL" id="GAO29851.1"/>
    </source>
</evidence>
<comment type="pathway">
    <text evidence="1 10">Amino-acid biosynthesis; S-adenosyl-L-methionine biosynthesis; S-adenosyl-L-methionine from L-methionine: step 1/1.</text>
</comment>
<dbReference type="GO" id="GO:0005524">
    <property type="term" value="F:ATP binding"/>
    <property type="evidence" value="ECO:0007669"/>
    <property type="project" value="UniProtKB-UniRule"/>
</dbReference>